<dbReference type="Gene3D" id="3.30.70.100">
    <property type="match status" value="1"/>
</dbReference>
<dbReference type="SUPFAM" id="SSF55008">
    <property type="entry name" value="HMA, heavy metal-associated domain"/>
    <property type="match status" value="1"/>
</dbReference>
<dbReference type="CDD" id="cd00371">
    <property type="entry name" value="HMA"/>
    <property type="match status" value="1"/>
</dbReference>
<proteinExistence type="predicted"/>
<dbReference type="InterPro" id="IPR006121">
    <property type="entry name" value="HMA_dom"/>
</dbReference>
<dbReference type="GO" id="GO:0046872">
    <property type="term" value="F:metal ion binding"/>
    <property type="evidence" value="ECO:0007669"/>
    <property type="project" value="InterPro"/>
</dbReference>
<reference evidence="2" key="1">
    <citation type="journal article" date="2021" name="PeerJ">
        <title>Extensive microbial diversity within the chicken gut microbiome revealed by metagenomics and culture.</title>
        <authorList>
            <person name="Gilroy R."/>
            <person name="Ravi A."/>
            <person name="Getino M."/>
            <person name="Pursley I."/>
            <person name="Horton D.L."/>
            <person name="Alikhan N.F."/>
            <person name="Baker D."/>
            <person name="Gharbi K."/>
            <person name="Hall N."/>
            <person name="Watson M."/>
            <person name="Adriaenssens E.M."/>
            <person name="Foster-Nyarko E."/>
            <person name="Jarju S."/>
            <person name="Secka A."/>
            <person name="Antonio M."/>
            <person name="Oren A."/>
            <person name="Chaudhuri R.R."/>
            <person name="La Ragione R."/>
            <person name="Hildebrand F."/>
            <person name="Pallen M.J."/>
        </authorList>
    </citation>
    <scope>NUCLEOTIDE SEQUENCE</scope>
    <source>
        <strain evidence="2">ChiHecec2B26-12326</strain>
    </source>
</reference>
<evidence type="ECO:0000313" key="2">
    <source>
        <dbReference type="EMBL" id="HIX85364.1"/>
    </source>
</evidence>
<accession>A0A9D1XQ04</accession>
<evidence type="ECO:0000259" key="1">
    <source>
        <dbReference type="Pfam" id="PF00403"/>
    </source>
</evidence>
<evidence type="ECO:0000313" key="3">
    <source>
        <dbReference type="Proteomes" id="UP000823847"/>
    </source>
</evidence>
<dbReference type="InterPro" id="IPR036163">
    <property type="entry name" value="HMA_dom_sf"/>
</dbReference>
<dbReference type="EMBL" id="DXEN01000010">
    <property type="protein sequence ID" value="HIX85364.1"/>
    <property type="molecule type" value="Genomic_DNA"/>
</dbReference>
<gene>
    <name evidence="2" type="ORF">H9848_01980</name>
</gene>
<comment type="caution">
    <text evidence="2">The sequence shown here is derived from an EMBL/GenBank/DDBJ whole genome shotgun (WGS) entry which is preliminary data.</text>
</comment>
<reference evidence="2" key="2">
    <citation type="submission" date="2021-04" db="EMBL/GenBank/DDBJ databases">
        <authorList>
            <person name="Gilroy R."/>
        </authorList>
    </citation>
    <scope>NUCLEOTIDE SEQUENCE</scope>
    <source>
        <strain evidence="2">ChiHecec2B26-12326</strain>
    </source>
</reference>
<name>A0A9D1XQ04_9BACT</name>
<sequence length="69" mass="7123">MSTLKFKTNAKCGGCVAAIGAKLNQLVKEDAWSIDLKSPDKTLTITTDLPAEAIVAAVGEAGFKATVLS</sequence>
<dbReference type="Pfam" id="PF00403">
    <property type="entry name" value="HMA"/>
    <property type="match status" value="1"/>
</dbReference>
<organism evidence="2 3">
    <name type="scientific">Candidatus Parabacteroides intestinigallinarum</name>
    <dbReference type="NCBI Taxonomy" id="2838722"/>
    <lineage>
        <taxon>Bacteria</taxon>
        <taxon>Pseudomonadati</taxon>
        <taxon>Bacteroidota</taxon>
        <taxon>Bacteroidia</taxon>
        <taxon>Bacteroidales</taxon>
        <taxon>Tannerellaceae</taxon>
        <taxon>Parabacteroides</taxon>
    </lineage>
</organism>
<dbReference type="AlphaFoldDB" id="A0A9D1XQ04"/>
<feature type="domain" description="HMA" evidence="1">
    <location>
        <begin position="9"/>
        <end position="64"/>
    </location>
</feature>
<protein>
    <submittedName>
        <fullName evidence="2">Cation transporter</fullName>
    </submittedName>
</protein>
<dbReference type="Proteomes" id="UP000823847">
    <property type="component" value="Unassembled WGS sequence"/>
</dbReference>